<evidence type="ECO:0000256" key="1">
    <source>
        <dbReference type="SAM" id="MobiDB-lite"/>
    </source>
</evidence>
<gene>
    <name evidence="2" type="ORF">Amon01_000229100</name>
</gene>
<feature type="region of interest" description="Disordered" evidence="1">
    <location>
        <begin position="642"/>
        <end position="683"/>
    </location>
</feature>
<feature type="compositionally biased region" description="Polar residues" evidence="1">
    <location>
        <begin position="667"/>
        <end position="677"/>
    </location>
</feature>
<reference evidence="2" key="1">
    <citation type="submission" date="2023-04" db="EMBL/GenBank/DDBJ databases">
        <title>Ambrosiozyma monospora NBRC 1965.</title>
        <authorList>
            <person name="Ichikawa N."/>
            <person name="Sato H."/>
            <person name="Tonouchi N."/>
        </authorList>
    </citation>
    <scope>NUCLEOTIDE SEQUENCE</scope>
    <source>
        <strain evidence="2">NBRC 1965</strain>
    </source>
</reference>
<keyword evidence="3" id="KW-1185">Reference proteome</keyword>
<comment type="caution">
    <text evidence="2">The sequence shown here is derived from an EMBL/GenBank/DDBJ whole genome shotgun (WGS) entry which is preliminary data.</text>
</comment>
<feature type="compositionally biased region" description="Low complexity" evidence="1">
    <location>
        <begin position="642"/>
        <end position="651"/>
    </location>
</feature>
<dbReference type="InterPro" id="IPR014752">
    <property type="entry name" value="Arrestin-like_C"/>
</dbReference>
<name>A0A9W6YV46_AMBMO</name>
<dbReference type="OrthoDB" id="3988459at2759"/>
<dbReference type="Gene3D" id="2.60.40.640">
    <property type="match status" value="1"/>
</dbReference>
<dbReference type="AlphaFoldDB" id="A0A9W6YV46"/>
<sequence>MATKDTSVPSRLLLSKLQMTPIPTIQINSKVDTDPALDLVSPPIKKQLSHLSTASTTTTSAAADTVIMSNSLEIKRLSKNLTASFHIDYPNQQHIYTAQQNRVSGYFQVHFKRNLRNVKSIHLGFKGDVKTRVASRRGLGQLKIDSRVDVLFNKSVVAFEQEPIPNQGPAQKHQPQHSKQQQPKSILSPSSSHFPDEFMKAINDSSSPSSNITKVSFESEATRTSIDKLRYPIDFEFPSDQILLPSSCDSLGAINAHKTNITVRYELYVRIKCLNVAGDAEFIDILCPLNFQGISTSGLIQLDLISSGEFGKNTVSVHFYGKKKLCLPDRNTGHCVKKHKVNVFQRMFQATSKNIQLSVTAKLPTLLNLSCPLSNIPLIFETSTQFGPKDLEYNGESTRLGEFHIIFVKVSLLQHLRLNNMTQDVETVLFEHKFLNGEGAQLIDIKDFNYDSEKQLYRYETTLGSFFDSTDEDSPSAQKIHGSLLSSLKKPVMPDIIIGDYFSNTNKIQFTLTLTPEPYDIKGYKVIQFKTTPTQVVNHKTSAQLEQLRLSRQSLNIHKFSSKNSFFYVRRYPITPPSKMAMATGGGIGTIKKDHIDGSLTVTIKTGVLYKSNNNSNTHNAAVVENDGNLDAANTSAISTSTAISKSVSSSPNTSIDKDSGADLSRGSKTSRPISTSSDREFNLFDRDEHGNDLYQYYTPGCYDAGDGYETKSHSKSSYKSSQASSAGVVLNSCCNCLSCNGFVSAIVVGDSVYFGLESGNCADGGYAGYNGFIGDGGYIGCDYNKFDDSFENDVQDEFPELV</sequence>
<evidence type="ECO:0000313" key="2">
    <source>
        <dbReference type="EMBL" id="GMG21846.1"/>
    </source>
</evidence>
<dbReference type="Proteomes" id="UP001165063">
    <property type="component" value="Unassembled WGS sequence"/>
</dbReference>
<dbReference type="EMBL" id="BSXU01000817">
    <property type="protein sequence ID" value="GMG21846.1"/>
    <property type="molecule type" value="Genomic_DNA"/>
</dbReference>
<accession>A0A9W6YV46</accession>
<organism evidence="2 3">
    <name type="scientific">Ambrosiozyma monospora</name>
    <name type="common">Yeast</name>
    <name type="synonym">Endomycopsis monosporus</name>
    <dbReference type="NCBI Taxonomy" id="43982"/>
    <lineage>
        <taxon>Eukaryota</taxon>
        <taxon>Fungi</taxon>
        <taxon>Dikarya</taxon>
        <taxon>Ascomycota</taxon>
        <taxon>Saccharomycotina</taxon>
        <taxon>Pichiomycetes</taxon>
        <taxon>Pichiales</taxon>
        <taxon>Pichiaceae</taxon>
        <taxon>Ambrosiozyma</taxon>
    </lineage>
</organism>
<feature type="region of interest" description="Disordered" evidence="1">
    <location>
        <begin position="164"/>
        <end position="190"/>
    </location>
</feature>
<protein>
    <submittedName>
        <fullName evidence="2">Unnamed protein product</fullName>
    </submittedName>
</protein>
<evidence type="ECO:0000313" key="3">
    <source>
        <dbReference type="Proteomes" id="UP001165063"/>
    </source>
</evidence>
<proteinExistence type="predicted"/>
<feature type="compositionally biased region" description="Low complexity" evidence="1">
    <location>
        <begin position="171"/>
        <end position="185"/>
    </location>
</feature>